<evidence type="ECO:0000256" key="1">
    <source>
        <dbReference type="SAM" id="Phobius"/>
    </source>
</evidence>
<keyword evidence="3" id="KW-1185">Reference proteome</keyword>
<name>Q8TMX9_METAC</name>
<dbReference type="InterPro" id="IPR032675">
    <property type="entry name" value="LRR_dom_sf"/>
</dbReference>
<feature type="transmembrane region" description="Helical" evidence="1">
    <location>
        <begin position="12"/>
        <end position="29"/>
    </location>
</feature>
<keyword evidence="1" id="KW-1133">Transmembrane helix</keyword>
<accession>Q8TMX9</accession>
<evidence type="ECO:0008006" key="4">
    <source>
        <dbReference type="Google" id="ProtNLM"/>
    </source>
</evidence>
<dbReference type="Proteomes" id="UP000002487">
    <property type="component" value="Chromosome"/>
</dbReference>
<proteinExistence type="predicted"/>
<dbReference type="KEGG" id="mac:MA_2519"/>
<dbReference type="AlphaFoldDB" id="Q8TMX9"/>
<protein>
    <recommendedName>
        <fullName evidence="4">PKD domain-containing protein</fullName>
    </recommendedName>
</protein>
<keyword evidence="1" id="KW-0472">Membrane</keyword>
<evidence type="ECO:0000313" key="3">
    <source>
        <dbReference type="Proteomes" id="UP000002487"/>
    </source>
</evidence>
<dbReference type="RefSeq" id="WP_011022487.1">
    <property type="nucleotide sequence ID" value="NC_003552.1"/>
</dbReference>
<dbReference type="OrthoDB" id="135503at2157"/>
<dbReference type="EnsemblBacteria" id="AAM05902">
    <property type="protein sequence ID" value="AAM05902"/>
    <property type="gene ID" value="MA_2519"/>
</dbReference>
<sequence length="393" mass="42794">MRFSNKISGIKFAGLLVIVVLIFCTLEYTSSNSEKSNSSGSLDEKMRTAKPNENITFVTAGSEFSPIITVTGNPEIQWVFGDGSTSNSTSPTVNFGLRKIRENTLVVTPWSAVTKINIGYDGADGGVTPGSDTIENLEQQDVIAVTGLENVAPYLQIWASSYNPITSLDFSNFTALHTIECFYCTSLNTIRLRNVPYLTRLCLENCNISELDLSEAPSLADLRGASQNNQTYTINWGTTGANIWHICVRDNPQMTSLLPVSQFPLIEDFFVWNGNQSGTLHLTSTNLKSVISFNNQYTAANLSGCFPAGGECTVNLYDNDLTSLDISNDPGLFYLNVSRNSLNQTAVDGILQTLDSYKTSGGYVDLTENAAPSRTGVAHASNLTAREWKVQSS</sequence>
<organism evidence="2 3">
    <name type="scientific">Methanosarcina acetivorans (strain ATCC 35395 / DSM 2834 / JCM 12185 / C2A)</name>
    <dbReference type="NCBI Taxonomy" id="188937"/>
    <lineage>
        <taxon>Archaea</taxon>
        <taxon>Methanobacteriati</taxon>
        <taxon>Methanobacteriota</taxon>
        <taxon>Stenosarchaea group</taxon>
        <taxon>Methanomicrobia</taxon>
        <taxon>Methanosarcinales</taxon>
        <taxon>Methanosarcinaceae</taxon>
        <taxon>Methanosarcina</taxon>
    </lineage>
</organism>
<dbReference type="SUPFAM" id="SSF52058">
    <property type="entry name" value="L domain-like"/>
    <property type="match status" value="1"/>
</dbReference>
<dbReference type="GeneID" id="1474408"/>
<dbReference type="Gene3D" id="3.80.10.10">
    <property type="entry name" value="Ribonuclease Inhibitor"/>
    <property type="match status" value="1"/>
</dbReference>
<evidence type="ECO:0000313" key="2">
    <source>
        <dbReference type="EMBL" id="AAM05902.1"/>
    </source>
</evidence>
<keyword evidence="1" id="KW-0812">Transmembrane</keyword>
<dbReference type="HOGENOM" id="CLU_701343_0_0_2"/>
<gene>
    <name evidence="2" type="ordered locus">MA_2519</name>
</gene>
<dbReference type="EMBL" id="AE010299">
    <property type="protein sequence ID" value="AAM05902.1"/>
    <property type="molecule type" value="Genomic_DNA"/>
</dbReference>
<reference evidence="2 3" key="1">
    <citation type="journal article" date="2002" name="Genome Res.">
        <title>The genome of Methanosarcina acetivorans reveals extensive metabolic and physiological diversity.</title>
        <authorList>
            <person name="Galagan J.E."/>
            <person name="Nusbaum C."/>
            <person name="Roy A."/>
            <person name="Endrizzi M.G."/>
            <person name="Macdonald P."/>
            <person name="FitzHugh W."/>
            <person name="Calvo S."/>
            <person name="Engels R."/>
            <person name="Smirnov S."/>
            <person name="Atnoor D."/>
            <person name="Brown A."/>
            <person name="Allen N."/>
            <person name="Naylor J."/>
            <person name="Stange-Thomann N."/>
            <person name="DeArellano K."/>
            <person name="Johnson R."/>
            <person name="Linton L."/>
            <person name="McEwan P."/>
            <person name="McKernan K."/>
            <person name="Talamas J."/>
            <person name="Tirrell A."/>
            <person name="Ye W."/>
            <person name="Zimmer A."/>
            <person name="Barber R.D."/>
            <person name="Cann I."/>
            <person name="Graham D.E."/>
            <person name="Grahame D.A."/>
            <person name="Guss A."/>
            <person name="Hedderich R."/>
            <person name="Ingram-Smith C."/>
            <person name="Kuettner C.H."/>
            <person name="Krzycki J.A."/>
            <person name="Leigh J.A."/>
            <person name="Li W."/>
            <person name="Liu J."/>
            <person name="Mukhopadhyay B."/>
            <person name="Reeve J.N."/>
            <person name="Smith K."/>
            <person name="Springer T.A."/>
            <person name="Umayam L.A."/>
            <person name="White O."/>
            <person name="White R.H."/>
            <person name="de Macario E.C."/>
            <person name="Ferry J.G."/>
            <person name="Jarrell K.F."/>
            <person name="Jing H."/>
            <person name="Macario A.J.L."/>
            <person name="Paulsen I."/>
            <person name="Pritchett M."/>
            <person name="Sowers K.R."/>
            <person name="Swanson R.V."/>
            <person name="Zinder S.H."/>
            <person name="Lander E."/>
            <person name="Metcalf W.W."/>
            <person name="Birren B."/>
        </authorList>
    </citation>
    <scope>NUCLEOTIDE SEQUENCE [LARGE SCALE GENOMIC DNA]</scope>
    <source>
        <strain evidence="3">ATCC 35395 / DSM 2834 / JCM 12185 / C2A</strain>
    </source>
</reference>
<dbReference type="InParanoid" id="Q8TMX9"/>